<feature type="compositionally biased region" description="Basic and acidic residues" evidence="1">
    <location>
        <begin position="31"/>
        <end position="48"/>
    </location>
</feature>
<evidence type="ECO:0000256" key="1">
    <source>
        <dbReference type="SAM" id="MobiDB-lite"/>
    </source>
</evidence>
<protein>
    <submittedName>
        <fullName evidence="2">Uncharacterized protein</fullName>
    </submittedName>
</protein>
<dbReference type="EMBL" id="QGKW02000717">
    <property type="protein sequence ID" value="KAF2600145.1"/>
    <property type="molecule type" value="Genomic_DNA"/>
</dbReference>
<evidence type="ECO:0000313" key="3">
    <source>
        <dbReference type="Proteomes" id="UP000712281"/>
    </source>
</evidence>
<name>A0A8S9L0E2_BRACR</name>
<comment type="caution">
    <text evidence="2">The sequence shown here is derived from an EMBL/GenBank/DDBJ whole genome shotgun (WGS) entry which is preliminary data.</text>
</comment>
<accession>A0A8S9L0E2</accession>
<dbReference type="AlphaFoldDB" id="A0A8S9L0E2"/>
<proteinExistence type="predicted"/>
<sequence>MVNLRKSREPPPSASRDLPPASDETPSHSFNVEDHRDSDLNAAEERKVVPPSVRHFPFVKRKFRRTKK</sequence>
<feature type="region of interest" description="Disordered" evidence="1">
    <location>
        <begin position="1"/>
        <end position="48"/>
    </location>
</feature>
<gene>
    <name evidence="2" type="ORF">F2Q68_00008759</name>
</gene>
<reference evidence="2" key="1">
    <citation type="submission" date="2019-12" db="EMBL/GenBank/DDBJ databases">
        <title>Genome sequencing and annotation of Brassica cretica.</title>
        <authorList>
            <person name="Studholme D.J."/>
            <person name="Sarris P.F."/>
        </authorList>
    </citation>
    <scope>NUCLEOTIDE SEQUENCE</scope>
    <source>
        <strain evidence="2">PFS-001/15</strain>
        <tissue evidence="2">Leaf</tissue>
    </source>
</reference>
<organism evidence="2 3">
    <name type="scientific">Brassica cretica</name>
    <name type="common">Mustard</name>
    <dbReference type="NCBI Taxonomy" id="69181"/>
    <lineage>
        <taxon>Eukaryota</taxon>
        <taxon>Viridiplantae</taxon>
        <taxon>Streptophyta</taxon>
        <taxon>Embryophyta</taxon>
        <taxon>Tracheophyta</taxon>
        <taxon>Spermatophyta</taxon>
        <taxon>Magnoliopsida</taxon>
        <taxon>eudicotyledons</taxon>
        <taxon>Gunneridae</taxon>
        <taxon>Pentapetalae</taxon>
        <taxon>rosids</taxon>
        <taxon>malvids</taxon>
        <taxon>Brassicales</taxon>
        <taxon>Brassicaceae</taxon>
        <taxon>Brassiceae</taxon>
        <taxon>Brassica</taxon>
    </lineage>
</organism>
<dbReference type="Proteomes" id="UP000712281">
    <property type="component" value="Unassembled WGS sequence"/>
</dbReference>
<evidence type="ECO:0000313" key="2">
    <source>
        <dbReference type="EMBL" id="KAF2600145.1"/>
    </source>
</evidence>